<proteinExistence type="predicted"/>
<dbReference type="EMBL" id="RJKM01000001">
    <property type="protein sequence ID" value="ROP39991.1"/>
    <property type="molecule type" value="Genomic_DNA"/>
</dbReference>
<keyword evidence="2" id="KW-1185">Reference proteome</keyword>
<name>A0A3N1HBW1_9PSEU</name>
<dbReference type="Proteomes" id="UP000268727">
    <property type="component" value="Unassembled WGS sequence"/>
</dbReference>
<comment type="caution">
    <text evidence="1">The sequence shown here is derived from an EMBL/GenBank/DDBJ whole genome shotgun (WGS) entry which is preliminary data.</text>
</comment>
<evidence type="ECO:0000313" key="1">
    <source>
        <dbReference type="EMBL" id="ROP39991.1"/>
    </source>
</evidence>
<reference evidence="1 2" key="1">
    <citation type="submission" date="2018-11" db="EMBL/GenBank/DDBJ databases">
        <title>Sequencing the genomes of 1000 actinobacteria strains.</title>
        <authorList>
            <person name="Klenk H.-P."/>
        </authorList>
    </citation>
    <scope>NUCLEOTIDE SEQUENCE [LARGE SCALE GENOMIC DNA]</scope>
    <source>
        <strain evidence="1 2">DSM 44231</strain>
    </source>
</reference>
<protein>
    <submittedName>
        <fullName evidence="1">Uncharacterized protein</fullName>
    </submittedName>
</protein>
<sequence>MGVGESRWPAEATPNREVVVGLDVERSGRAGPPQVPAVWSAAAGFRPWWTPLWHGPVLPAAVAGVAGFRREALPVPRASWVVVLVAGVASVVSAPALST</sequence>
<gene>
    <name evidence="1" type="ORF">EDD40_5394</name>
</gene>
<dbReference type="RefSeq" id="WP_148088922.1">
    <property type="nucleotide sequence ID" value="NZ_RJKM01000001.1"/>
</dbReference>
<evidence type="ECO:0000313" key="2">
    <source>
        <dbReference type="Proteomes" id="UP000268727"/>
    </source>
</evidence>
<dbReference type="AlphaFoldDB" id="A0A3N1HBW1"/>
<organism evidence="1 2">
    <name type="scientific">Saccharothrix texasensis</name>
    <dbReference type="NCBI Taxonomy" id="103734"/>
    <lineage>
        <taxon>Bacteria</taxon>
        <taxon>Bacillati</taxon>
        <taxon>Actinomycetota</taxon>
        <taxon>Actinomycetes</taxon>
        <taxon>Pseudonocardiales</taxon>
        <taxon>Pseudonocardiaceae</taxon>
        <taxon>Saccharothrix</taxon>
    </lineage>
</organism>
<accession>A0A3N1HBW1</accession>